<dbReference type="InterPro" id="IPR011042">
    <property type="entry name" value="6-blade_b-propeller_TolB-like"/>
</dbReference>
<dbReference type="SUPFAM" id="SSF63829">
    <property type="entry name" value="Calcium-dependent phosphotriesterase"/>
    <property type="match status" value="1"/>
</dbReference>
<dbReference type="AlphaFoldDB" id="A0A6J8B8P2"/>
<accession>A0A6J8B8P2</accession>
<dbReference type="EMBL" id="CACVKT020002757">
    <property type="protein sequence ID" value="CAC5379916.1"/>
    <property type="molecule type" value="Genomic_DNA"/>
</dbReference>
<gene>
    <name evidence="1" type="ORF">MCOR_15918</name>
</gene>
<name>A0A6J8B8P2_MYTCO</name>
<keyword evidence="2" id="KW-1185">Reference proteome</keyword>
<dbReference type="Proteomes" id="UP000507470">
    <property type="component" value="Unassembled WGS sequence"/>
</dbReference>
<protein>
    <submittedName>
        <fullName evidence="1">TRIM2_3</fullName>
    </submittedName>
</protein>
<proteinExistence type="predicted"/>
<reference evidence="1 2" key="1">
    <citation type="submission" date="2020-06" db="EMBL/GenBank/DDBJ databases">
        <authorList>
            <person name="Li R."/>
            <person name="Bekaert M."/>
        </authorList>
    </citation>
    <scope>NUCLEOTIDE SEQUENCE [LARGE SCALE GENOMIC DNA]</scope>
    <source>
        <strain evidence="2">wild</strain>
    </source>
</reference>
<sequence>MAQMLAVPGHVRHGFSINCSFNYDFGRITGIAASTNGNILVCDYDKKNLILFNPVGNYFKKLNLDSEPYDVAITHQNIGYVTQPNIRSALKIDPERMVVLLKATCNDLNTSPLCVSAFPNTNVIYTCNLSLHINGVTTMHGIYDNSLNCILLIKKRLSSYAKGFDVVKIHATDDCLYSCIAGQNNILVDTSFEETCSIGTIDTPTDICSDDYGHIYVSGQGSNNIYRLQKKFGVLPTVLDIPLHSQHGIKQPVAICFIKVHTKLYIVNEWGKSVLVFDVC</sequence>
<organism evidence="1 2">
    <name type="scientific">Mytilus coruscus</name>
    <name type="common">Sea mussel</name>
    <dbReference type="NCBI Taxonomy" id="42192"/>
    <lineage>
        <taxon>Eukaryota</taxon>
        <taxon>Metazoa</taxon>
        <taxon>Spiralia</taxon>
        <taxon>Lophotrochozoa</taxon>
        <taxon>Mollusca</taxon>
        <taxon>Bivalvia</taxon>
        <taxon>Autobranchia</taxon>
        <taxon>Pteriomorphia</taxon>
        <taxon>Mytilida</taxon>
        <taxon>Mytiloidea</taxon>
        <taxon>Mytilidae</taxon>
        <taxon>Mytilinae</taxon>
        <taxon>Mytilus</taxon>
    </lineage>
</organism>
<evidence type="ECO:0000313" key="1">
    <source>
        <dbReference type="EMBL" id="CAC5379916.1"/>
    </source>
</evidence>
<dbReference type="Gene3D" id="2.120.10.30">
    <property type="entry name" value="TolB, C-terminal domain"/>
    <property type="match status" value="2"/>
</dbReference>
<dbReference type="OrthoDB" id="6096644at2759"/>
<evidence type="ECO:0000313" key="2">
    <source>
        <dbReference type="Proteomes" id="UP000507470"/>
    </source>
</evidence>